<dbReference type="OrthoDB" id="9809330at2"/>
<protein>
    <submittedName>
        <fullName evidence="3">TraB/GumN family protein</fullName>
    </submittedName>
</protein>
<dbReference type="InterPro" id="IPR046345">
    <property type="entry name" value="TraB_PrgY-like"/>
</dbReference>
<keyword evidence="2" id="KW-1133">Transmembrane helix</keyword>
<name>A0A4Z0WFF8_9GAMM</name>
<sequence>MTTDTASTAASTAPGGGPRHHVHRDQTDYTLLGTAHVSRASAEEVRALIRSGEFDAVAIELCPSRYQSMVDPDALARLDLFQVIRQGKAGLVAANLALGAFQQRVAEESGIEPGAEMKVAIEEARTADLPLWLIDRDVGTTLRRVYRNVPWWQRSGLIMGLLGSVISREKITAEDIEQLKEGDVLTSTFREFAEESEAIYTPLITERDEFMALRLLQENARGEKQRVLAVVGAGHLEGMQQFLRDSPAGPHPAQRISQLNEQPRSSRWPKAIPWVIAALIITGFVIGFSRSSDLGWQLITDWFLINGTLTAIGTAIARGHPITILAGFLAAPFTSLNPTIGAGFVAAAVEIMVRKPRVHDFSHLREDVVHFTGWWKNRVSRTLLVFIFASLGSMAGTYAGGFRIAGLLTGG</sequence>
<dbReference type="Pfam" id="PF01963">
    <property type="entry name" value="TraB_PrgY_gumN"/>
    <property type="match status" value="1"/>
</dbReference>
<feature type="compositionally biased region" description="Low complexity" evidence="1">
    <location>
        <begin position="1"/>
        <end position="13"/>
    </location>
</feature>
<keyword evidence="4" id="KW-1185">Reference proteome</keyword>
<feature type="transmembrane region" description="Helical" evidence="2">
    <location>
        <begin position="383"/>
        <end position="405"/>
    </location>
</feature>
<reference evidence="3 4" key="1">
    <citation type="submission" date="2019-04" db="EMBL/GenBank/DDBJ databases">
        <title>Natronospirillum operosus gen. nov., sp. nov., a haloalkaliphilic satellite isolated from decaying biomass of laboratory culture of cyanobacterium Geitlerinema sp. and proposal of Natronospirillaceae fam. nov. and Saccharospirillaceae fam. nov.</title>
        <authorList>
            <person name="Kevbrin V."/>
            <person name="Boltyanskaya Y."/>
            <person name="Koziaeva V."/>
            <person name="Grouzdev D.S."/>
            <person name="Park M."/>
            <person name="Cho J."/>
        </authorList>
    </citation>
    <scope>NUCLEOTIDE SEQUENCE [LARGE SCALE GENOMIC DNA]</scope>
    <source>
        <strain evidence="3 4">G-116</strain>
    </source>
</reference>
<dbReference type="PANTHER" id="PTHR21530">
    <property type="entry name" value="PHEROMONE SHUTDOWN PROTEIN"/>
    <property type="match status" value="1"/>
</dbReference>
<feature type="transmembrane region" description="Helical" evidence="2">
    <location>
        <begin position="322"/>
        <end position="349"/>
    </location>
</feature>
<organism evidence="3 4">
    <name type="scientific">Natronospirillum operosum</name>
    <dbReference type="NCBI Taxonomy" id="2759953"/>
    <lineage>
        <taxon>Bacteria</taxon>
        <taxon>Pseudomonadati</taxon>
        <taxon>Pseudomonadota</taxon>
        <taxon>Gammaproteobacteria</taxon>
        <taxon>Oceanospirillales</taxon>
        <taxon>Natronospirillaceae</taxon>
        <taxon>Natronospirillum</taxon>
    </lineage>
</organism>
<dbReference type="InterPro" id="IPR005230">
    <property type="entry name" value="TraB_bac"/>
</dbReference>
<dbReference type="RefSeq" id="WP_135481692.1">
    <property type="nucleotide sequence ID" value="NZ_SRMF01000001.1"/>
</dbReference>
<proteinExistence type="predicted"/>
<feature type="region of interest" description="Disordered" evidence="1">
    <location>
        <begin position="1"/>
        <end position="24"/>
    </location>
</feature>
<evidence type="ECO:0000313" key="4">
    <source>
        <dbReference type="Proteomes" id="UP000297475"/>
    </source>
</evidence>
<keyword evidence="2" id="KW-0472">Membrane</keyword>
<dbReference type="NCBIfam" id="TIGR00261">
    <property type="entry name" value="traB"/>
    <property type="match status" value="1"/>
</dbReference>
<dbReference type="AlphaFoldDB" id="A0A4Z0WFF8"/>
<feature type="transmembrane region" description="Helical" evidence="2">
    <location>
        <begin position="271"/>
        <end position="289"/>
    </location>
</feature>
<dbReference type="EMBL" id="SRMF01000001">
    <property type="protein sequence ID" value="TGG95760.1"/>
    <property type="molecule type" value="Genomic_DNA"/>
</dbReference>
<comment type="caution">
    <text evidence="3">The sequence shown here is derived from an EMBL/GenBank/DDBJ whole genome shotgun (WGS) entry which is preliminary data.</text>
</comment>
<feature type="transmembrane region" description="Helical" evidence="2">
    <location>
        <begin position="296"/>
        <end position="316"/>
    </location>
</feature>
<keyword evidence="2" id="KW-0812">Transmembrane</keyword>
<dbReference type="InterPro" id="IPR002816">
    <property type="entry name" value="TraB/PrgY/GumN_fam"/>
</dbReference>
<evidence type="ECO:0000256" key="1">
    <source>
        <dbReference type="SAM" id="MobiDB-lite"/>
    </source>
</evidence>
<gene>
    <name evidence="3" type="ORF">E4656_04955</name>
</gene>
<evidence type="ECO:0000256" key="2">
    <source>
        <dbReference type="SAM" id="Phobius"/>
    </source>
</evidence>
<accession>A0A4Z0WFF8</accession>
<evidence type="ECO:0000313" key="3">
    <source>
        <dbReference type="EMBL" id="TGG95760.1"/>
    </source>
</evidence>
<dbReference type="CDD" id="cd14726">
    <property type="entry name" value="TraB_PrgY-like"/>
    <property type="match status" value="1"/>
</dbReference>
<dbReference type="Proteomes" id="UP000297475">
    <property type="component" value="Unassembled WGS sequence"/>
</dbReference>
<dbReference type="PANTHER" id="PTHR21530:SF7">
    <property type="entry name" value="TRAB DOMAIN-CONTAINING PROTEIN"/>
    <property type="match status" value="1"/>
</dbReference>